<keyword evidence="5" id="KW-1185">Reference proteome</keyword>
<dbReference type="SUPFAM" id="SSF48403">
    <property type="entry name" value="Ankyrin repeat"/>
    <property type="match status" value="1"/>
</dbReference>
<feature type="repeat" description="ANK" evidence="3">
    <location>
        <begin position="12"/>
        <end position="44"/>
    </location>
</feature>
<evidence type="ECO:0000256" key="2">
    <source>
        <dbReference type="ARBA" id="ARBA00023043"/>
    </source>
</evidence>
<name>H3DQX0_TETNG</name>
<reference evidence="4" key="3">
    <citation type="submission" date="2025-09" db="UniProtKB">
        <authorList>
            <consortium name="Ensembl"/>
        </authorList>
    </citation>
    <scope>IDENTIFICATION</scope>
</reference>
<evidence type="ECO:0000256" key="3">
    <source>
        <dbReference type="PROSITE-ProRule" id="PRU00023"/>
    </source>
</evidence>
<dbReference type="Pfam" id="PF12796">
    <property type="entry name" value="Ank_2"/>
    <property type="match status" value="1"/>
</dbReference>
<dbReference type="InterPro" id="IPR002110">
    <property type="entry name" value="Ankyrin_rpt"/>
</dbReference>
<dbReference type="InParanoid" id="H3DQX0"/>
<dbReference type="Gene3D" id="1.25.40.20">
    <property type="entry name" value="Ankyrin repeat-containing domain"/>
    <property type="match status" value="1"/>
</dbReference>
<dbReference type="GeneTree" id="ENSGT00950000182908"/>
<evidence type="ECO:0000256" key="1">
    <source>
        <dbReference type="ARBA" id="ARBA00022737"/>
    </source>
</evidence>
<feature type="repeat" description="ANK" evidence="3">
    <location>
        <begin position="45"/>
        <end position="78"/>
    </location>
</feature>
<accession>H3DQX0</accession>
<dbReference type="SMART" id="SM00248">
    <property type="entry name" value="ANK"/>
    <property type="match status" value="4"/>
</dbReference>
<evidence type="ECO:0000313" key="5">
    <source>
        <dbReference type="Proteomes" id="UP000007303"/>
    </source>
</evidence>
<sequence>MGSDIVGCRDAKGRTPLHAAAFAGHVDCIHLLLSHDAPVDAVDQSGFTPLMMAAEKGRDGALEVLLTSSSANLGLTDKDGNTALHLACSSGKESCVMLILDRLTDGALLNTTNAALQTPLHLADRSGLKRAVEELLSRGASAQRADENGRSPEAQLVQPLICLEAWLPLATPGYPWLPLATPGYPWLPLANPGYPWLPLATPGYPWLPLANPG</sequence>
<dbReference type="PANTHER" id="PTHR24171">
    <property type="entry name" value="ANKYRIN REPEAT DOMAIN-CONTAINING PROTEIN 39-RELATED"/>
    <property type="match status" value="1"/>
</dbReference>
<feature type="repeat" description="ANK" evidence="3">
    <location>
        <begin position="79"/>
        <end position="111"/>
    </location>
</feature>
<dbReference type="PANTHER" id="PTHR24171:SF10">
    <property type="entry name" value="ANKYRIN REPEAT DOMAIN-CONTAINING PROTEIN 29-LIKE"/>
    <property type="match status" value="1"/>
</dbReference>
<dbReference type="PRINTS" id="PR01415">
    <property type="entry name" value="ANKYRIN"/>
</dbReference>
<evidence type="ECO:0000313" key="4">
    <source>
        <dbReference type="Ensembl" id="ENSTNIP00000022919.1"/>
    </source>
</evidence>
<dbReference type="Pfam" id="PF00023">
    <property type="entry name" value="Ank"/>
    <property type="match status" value="2"/>
</dbReference>
<organism evidence="4 5">
    <name type="scientific">Tetraodon nigroviridis</name>
    <name type="common">Spotted green pufferfish</name>
    <name type="synonym">Chelonodon nigroviridis</name>
    <dbReference type="NCBI Taxonomy" id="99883"/>
    <lineage>
        <taxon>Eukaryota</taxon>
        <taxon>Metazoa</taxon>
        <taxon>Chordata</taxon>
        <taxon>Craniata</taxon>
        <taxon>Vertebrata</taxon>
        <taxon>Euteleostomi</taxon>
        <taxon>Actinopterygii</taxon>
        <taxon>Neopterygii</taxon>
        <taxon>Teleostei</taxon>
        <taxon>Neoteleostei</taxon>
        <taxon>Acanthomorphata</taxon>
        <taxon>Eupercaria</taxon>
        <taxon>Tetraodontiformes</taxon>
        <taxon>Tetradontoidea</taxon>
        <taxon>Tetraodontidae</taxon>
        <taxon>Tetraodon</taxon>
    </lineage>
</organism>
<reference evidence="5" key="1">
    <citation type="journal article" date="2004" name="Nature">
        <title>Genome duplication in the teleost fish Tetraodon nigroviridis reveals the early vertebrate proto-karyotype.</title>
        <authorList>
            <person name="Jaillon O."/>
            <person name="Aury J.-M."/>
            <person name="Brunet F."/>
            <person name="Petit J.-L."/>
            <person name="Stange-Thomann N."/>
            <person name="Mauceli E."/>
            <person name="Bouneau L."/>
            <person name="Fischer C."/>
            <person name="Ozouf-Costaz C."/>
            <person name="Bernot A."/>
            <person name="Nicaud S."/>
            <person name="Jaffe D."/>
            <person name="Fisher S."/>
            <person name="Lutfalla G."/>
            <person name="Dossat C."/>
            <person name="Segurens B."/>
            <person name="Dasilva C."/>
            <person name="Salanoubat M."/>
            <person name="Levy M."/>
            <person name="Boudet N."/>
            <person name="Castellano S."/>
            <person name="Anthouard V."/>
            <person name="Jubin C."/>
            <person name="Castelli V."/>
            <person name="Katinka M."/>
            <person name="Vacherie B."/>
            <person name="Biemont C."/>
            <person name="Skalli Z."/>
            <person name="Cattolico L."/>
            <person name="Poulain J."/>
            <person name="De Berardinis V."/>
            <person name="Cruaud C."/>
            <person name="Duprat S."/>
            <person name="Brottier P."/>
            <person name="Coutanceau J.-P."/>
            <person name="Gouzy J."/>
            <person name="Parra G."/>
            <person name="Lardier G."/>
            <person name="Chapple C."/>
            <person name="McKernan K.J."/>
            <person name="McEwan P."/>
            <person name="Bosak S."/>
            <person name="Kellis M."/>
            <person name="Volff J.-N."/>
            <person name="Guigo R."/>
            <person name="Zody M.C."/>
            <person name="Mesirov J."/>
            <person name="Lindblad-Toh K."/>
            <person name="Birren B."/>
            <person name="Nusbaum C."/>
            <person name="Kahn D."/>
            <person name="Robinson-Rechavi M."/>
            <person name="Laudet V."/>
            <person name="Schachter V."/>
            <person name="Quetier F."/>
            <person name="Saurin W."/>
            <person name="Scarpelli C."/>
            <person name="Wincker P."/>
            <person name="Lander E.S."/>
            <person name="Weissenbach J."/>
            <person name="Roest Crollius H."/>
        </authorList>
    </citation>
    <scope>NUCLEOTIDE SEQUENCE [LARGE SCALE GENOMIC DNA]</scope>
</reference>
<keyword evidence="1" id="KW-0677">Repeat</keyword>
<dbReference type="PROSITE" id="PS50297">
    <property type="entry name" value="ANK_REP_REGION"/>
    <property type="match status" value="3"/>
</dbReference>
<dbReference type="PROSITE" id="PS50088">
    <property type="entry name" value="ANK_REPEAT"/>
    <property type="match status" value="4"/>
</dbReference>
<keyword evidence="2 3" id="KW-0040">ANK repeat</keyword>
<dbReference type="STRING" id="99883.ENSTNIP00000022919"/>
<reference evidence="4" key="2">
    <citation type="submission" date="2025-08" db="UniProtKB">
        <authorList>
            <consortium name="Ensembl"/>
        </authorList>
    </citation>
    <scope>IDENTIFICATION</scope>
</reference>
<dbReference type="InterPro" id="IPR036770">
    <property type="entry name" value="Ankyrin_rpt-contain_sf"/>
</dbReference>
<dbReference type="OMA" id="TPGYPWL"/>
<dbReference type="Proteomes" id="UP000007303">
    <property type="component" value="Unassembled WGS sequence"/>
</dbReference>
<protein>
    <submittedName>
        <fullName evidence="4">Uncharacterized protein</fullName>
    </submittedName>
</protein>
<dbReference type="Ensembl" id="ENSTNIT00000023161.1">
    <property type="protein sequence ID" value="ENSTNIP00000022919.1"/>
    <property type="gene ID" value="ENSTNIG00000019674.1"/>
</dbReference>
<dbReference type="AlphaFoldDB" id="H3DQX0"/>
<dbReference type="HOGENOM" id="CLU_1294028_0_0_1"/>
<feature type="repeat" description="ANK" evidence="3">
    <location>
        <begin position="115"/>
        <end position="147"/>
    </location>
</feature>
<proteinExistence type="predicted"/>